<dbReference type="InterPro" id="IPR028082">
    <property type="entry name" value="Peripla_BP_I"/>
</dbReference>
<accession>A0A383E618</accession>
<protein>
    <recommendedName>
        <fullName evidence="2">Leucine-binding protein domain-containing protein</fullName>
    </recommendedName>
</protein>
<evidence type="ECO:0008006" key="2">
    <source>
        <dbReference type="Google" id="ProtNLM"/>
    </source>
</evidence>
<sequence length="232" mass="27205">SRKGIIINLFIYDTENDTNKVKRIIEEGKLKKIDLIFGPVSTKNIFQVAKVYGKNLEKTIVSPLSRLSSVLKKGVNIYQIIPSVKIQINKISDYIISKYNKEKILILGQLQEKKQTDYYKSLFKKEKRRSTICLFDGLNTITRDTLCKFLSNHNYLVLIPSFDRSFVTKTLTILGTIDTNMTVFGLHNWKSFENLDVETLMHLNVHFPDPYFFDNNLSENKRFIMLYYDKFY</sequence>
<organism evidence="1">
    <name type="scientific">marine metagenome</name>
    <dbReference type="NCBI Taxonomy" id="408172"/>
    <lineage>
        <taxon>unclassified sequences</taxon>
        <taxon>metagenomes</taxon>
        <taxon>ecological metagenomes</taxon>
    </lineage>
</organism>
<gene>
    <name evidence="1" type="ORF">METZ01_LOCUS504898</name>
</gene>
<name>A0A383E618_9ZZZZ</name>
<evidence type="ECO:0000313" key="1">
    <source>
        <dbReference type="EMBL" id="SVE52044.1"/>
    </source>
</evidence>
<dbReference type="Gene3D" id="3.40.50.2300">
    <property type="match status" value="1"/>
</dbReference>
<proteinExistence type="predicted"/>
<feature type="non-terminal residue" evidence="1">
    <location>
        <position position="1"/>
    </location>
</feature>
<feature type="non-terminal residue" evidence="1">
    <location>
        <position position="232"/>
    </location>
</feature>
<dbReference type="CDD" id="cd06268">
    <property type="entry name" value="PBP1_ABC_transporter_LIVBP-like"/>
    <property type="match status" value="1"/>
</dbReference>
<dbReference type="AlphaFoldDB" id="A0A383E618"/>
<dbReference type="SUPFAM" id="SSF53822">
    <property type="entry name" value="Periplasmic binding protein-like I"/>
    <property type="match status" value="1"/>
</dbReference>
<dbReference type="EMBL" id="UINC01223023">
    <property type="protein sequence ID" value="SVE52044.1"/>
    <property type="molecule type" value="Genomic_DNA"/>
</dbReference>
<reference evidence="1" key="1">
    <citation type="submission" date="2018-05" db="EMBL/GenBank/DDBJ databases">
        <authorList>
            <person name="Lanie J.A."/>
            <person name="Ng W.-L."/>
            <person name="Kazmierczak K.M."/>
            <person name="Andrzejewski T.M."/>
            <person name="Davidsen T.M."/>
            <person name="Wayne K.J."/>
            <person name="Tettelin H."/>
            <person name="Glass J.I."/>
            <person name="Rusch D."/>
            <person name="Podicherti R."/>
            <person name="Tsui H.-C.T."/>
            <person name="Winkler M.E."/>
        </authorList>
    </citation>
    <scope>NUCLEOTIDE SEQUENCE</scope>
</reference>